<dbReference type="GO" id="GO:0005737">
    <property type="term" value="C:cytoplasm"/>
    <property type="evidence" value="ECO:0007669"/>
    <property type="project" value="InterPro"/>
</dbReference>
<comment type="similarity">
    <text evidence="1">Belongs to the MurCDEF family. MurE subfamily.</text>
</comment>
<dbReference type="PANTHER" id="PTHR23135:SF4">
    <property type="entry name" value="UDP-N-ACETYLMURAMOYL-L-ALANYL-D-GLUTAMATE--2,6-DIAMINOPIMELATE LIGASE MURE HOMOLOG, CHLOROPLASTIC"/>
    <property type="match status" value="1"/>
</dbReference>
<dbReference type="Pfam" id="PF01225">
    <property type="entry name" value="Mur_ligase"/>
    <property type="match status" value="1"/>
</dbReference>
<dbReference type="AlphaFoldDB" id="A0A6J6EJ55"/>
<proteinExistence type="inferred from homology"/>
<dbReference type="InterPro" id="IPR036565">
    <property type="entry name" value="Mur-like_cat_sf"/>
</dbReference>
<dbReference type="PANTHER" id="PTHR23135">
    <property type="entry name" value="MUR LIGASE FAMILY MEMBER"/>
    <property type="match status" value="1"/>
</dbReference>
<evidence type="ECO:0000259" key="2">
    <source>
        <dbReference type="Pfam" id="PF01225"/>
    </source>
</evidence>
<accession>A0A6J6EJ55</accession>
<dbReference type="EMBL" id="CAEZTV010000016">
    <property type="protein sequence ID" value="CAB4575429.1"/>
    <property type="molecule type" value="Genomic_DNA"/>
</dbReference>
<dbReference type="Gene3D" id="3.40.1190.10">
    <property type="entry name" value="Mur-like, catalytic domain"/>
    <property type="match status" value="1"/>
</dbReference>
<dbReference type="InterPro" id="IPR005761">
    <property type="entry name" value="UDP-N-AcMur-Glu-dNH2Pim_ligase"/>
</dbReference>
<evidence type="ECO:0000259" key="3">
    <source>
        <dbReference type="Pfam" id="PF02875"/>
    </source>
</evidence>
<name>A0A6J6EJ55_9ZZZZ</name>
<dbReference type="NCBIfam" id="NF001124">
    <property type="entry name" value="PRK00139.1-2"/>
    <property type="match status" value="1"/>
</dbReference>
<dbReference type="Gene3D" id="3.40.1390.10">
    <property type="entry name" value="MurE/MurF, N-terminal domain"/>
    <property type="match status" value="1"/>
</dbReference>
<dbReference type="Pfam" id="PF02875">
    <property type="entry name" value="Mur_ligase_C"/>
    <property type="match status" value="1"/>
</dbReference>
<feature type="domain" description="Mur ligase central" evidence="4">
    <location>
        <begin position="118"/>
        <end position="319"/>
    </location>
</feature>
<dbReference type="GO" id="GO:0008360">
    <property type="term" value="P:regulation of cell shape"/>
    <property type="evidence" value="ECO:0007669"/>
    <property type="project" value="InterPro"/>
</dbReference>
<dbReference type="InterPro" id="IPR004101">
    <property type="entry name" value="Mur_ligase_C"/>
</dbReference>
<evidence type="ECO:0000259" key="4">
    <source>
        <dbReference type="Pfam" id="PF08245"/>
    </source>
</evidence>
<dbReference type="GO" id="GO:0005524">
    <property type="term" value="F:ATP binding"/>
    <property type="evidence" value="ECO:0007669"/>
    <property type="project" value="InterPro"/>
</dbReference>
<dbReference type="InterPro" id="IPR000713">
    <property type="entry name" value="Mur_ligase_N"/>
</dbReference>
<dbReference type="NCBIfam" id="TIGR01085">
    <property type="entry name" value="murE"/>
    <property type="match status" value="1"/>
</dbReference>
<dbReference type="Gene3D" id="3.90.190.20">
    <property type="entry name" value="Mur ligase, C-terminal domain"/>
    <property type="match status" value="1"/>
</dbReference>
<dbReference type="SUPFAM" id="SSF63418">
    <property type="entry name" value="MurE/MurF N-terminal domain"/>
    <property type="match status" value="1"/>
</dbReference>
<dbReference type="GO" id="GO:0051301">
    <property type="term" value="P:cell division"/>
    <property type="evidence" value="ECO:0007669"/>
    <property type="project" value="InterPro"/>
</dbReference>
<dbReference type="InterPro" id="IPR036615">
    <property type="entry name" value="Mur_ligase_C_dom_sf"/>
</dbReference>
<evidence type="ECO:0000313" key="5">
    <source>
        <dbReference type="EMBL" id="CAB4575429.1"/>
    </source>
</evidence>
<dbReference type="GO" id="GO:0016881">
    <property type="term" value="F:acid-amino acid ligase activity"/>
    <property type="evidence" value="ECO:0007669"/>
    <property type="project" value="InterPro"/>
</dbReference>
<reference evidence="5" key="1">
    <citation type="submission" date="2020-05" db="EMBL/GenBank/DDBJ databases">
        <authorList>
            <person name="Chiriac C."/>
            <person name="Salcher M."/>
            <person name="Ghai R."/>
            <person name="Kavagutti S V."/>
        </authorList>
    </citation>
    <scope>NUCLEOTIDE SEQUENCE</scope>
</reference>
<evidence type="ECO:0000256" key="1">
    <source>
        <dbReference type="ARBA" id="ARBA00005898"/>
    </source>
</evidence>
<organism evidence="5">
    <name type="scientific">freshwater metagenome</name>
    <dbReference type="NCBI Taxonomy" id="449393"/>
    <lineage>
        <taxon>unclassified sequences</taxon>
        <taxon>metagenomes</taxon>
        <taxon>ecological metagenomes</taxon>
    </lineage>
</organism>
<feature type="domain" description="Mur ligase C-terminal" evidence="3">
    <location>
        <begin position="341"/>
        <end position="467"/>
    </location>
</feature>
<dbReference type="SUPFAM" id="SSF53623">
    <property type="entry name" value="MurD-like peptide ligases, catalytic domain"/>
    <property type="match status" value="1"/>
</dbReference>
<dbReference type="InterPro" id="IPR013221">
    <property type="entry name" value="Mur_ligase_cen"/>
</dbReference>
<sequence>MSKLSATLPTPDVSAKNLAEFNPSLFTKDISITGVKLNAQSVKPGDLFIALPGNKTHGINFVNQAIENGAVAILSDRAQQEIEIKVPYFATSDPRSLVGEISAWFYSSPFKSLIAVGVTGTNGKTTTSNLVKQLWQLAGLSSGVIGTLGVEAGSVKFESSRTTPEASDLQSIAAMMVQKEITHLAMEVSSHALELGRVNGAHFQVSAFSNLTQDHLDFHGDMESYYLAKAKLFTDKLSDKAVVNIDDPYGKRLHSEIKMPVITVSRQNKEADWSYSSYKSKEDGYKVSIMHQGADVINCDYKLLGDYNLDNLLLAVAIAFETGLTTSQIEQVIPALQSIAGRLEKLDLGQSFNAIIDYAHTPDAVDRVLKTAQLFTSGKVIAVLGCGGDRDQSKRPIMGNSLLNGSDVAVFTSDNPRGESAETILLQMVGNNEIKSLNRVITDRKEAIAYAVSVAEHGDTLLLLGKGHETGQEVNGQIYPFDDFLELENAIILKIKTQMKKS</sequence>
<feature type="domain" description="Mur ligase N-terminal catalytic" evidence="2">
    <location>
        <begin position="32"/>
        <end position="101"/>
    </location>
</feature>
<dbReference type="NCBIfam" id="NF001126">
    <property type="entry name" value="PRK00139.1-4"/>
    <property type="match status" value="1"/>
</dbReference>
<protein>
    <submittedName>
        <fullName evidence="5">Unannotated protein</fullName>
    </submittedName>
</protein>
<dbReference type="InterPro" id="IPR035911">
    <property type="entry name" value="MurE/MurF_N"/>
</dbReference>
<gene>
    <name evidence="5" type="ORF">UFOPK1747_00215</name>
</gene>
<dbReference type="HAMAP" id="MF_00208">
    <property type="entry name" value="MurE"/>
    <property type="match status" value="1"/>
</dbReference>
<dbReference type="Pfam" id="PF08245">
    <property type="entry name" value="Mur_ligase_M"/>
    <property type="match status" value="1"/>
</dbReference>
<dbReference type="SUPFAM" id="SSF53244">
    <property type="entry name" value="MurD-like peptide ligases, peptide-binding domain"/>
    <property type="match status" value="1"/>
</dbReference>